<dbReference type="CDD" id="cd16922">
    <property type="entry name" value="HATPase_EvgS-ArcB-TorS-like"/>
    <property type="match status" value="1"/>
</dbReference>
<dbReference type="InterPro" id="IPR011623">
    <property type="entry name" value="7TMR_DISM_rcpt_extracell_dom1"/>
</dbReference>
<evidence type="ECO:0000259" key="15">
    <source>
        <dbReference type="PROSITE" id="PS50109"/>
    </source>
</evidence>
<evidence type="ECO:0000256" key="3">
    <source>
        <dbReference type="ARBA" id="ARBA00012438"/>
    </source>
</evidence>
<keyword evidence="7" id="KW-0547">Nucleotide-binding</keyword>
<dbReference type="GO" id="GO:0000155">
    <property type="term" value="F:phosphorelay sensor kinase activity"/>
    <property type="evidence" value="ECO:0007669"/>
    <property type="project" value="InterPro"/>
</dbReference>
<proteinExistence type="predicted"/>
<dbReference type="PROSITE" id="PS50109">
    <property type="entry name" value="HIS_KIN"/>
    <property type="match status" value="1"/>
</dbReference>
<dbReference type="Pfam" id="PF07695">
    <property type="entry name" value="7TMR-DISM_7TM"/>
    <property type="match status" value="1"/>
</dbReference>
<dbReference type="PROSITE" id="PS50110">
    <property type="entry name" value="RESPONSE_REGULATORY"/>
    <property type="match status" value="1"/>
</dbReference>
<dbReference type="FunFam" id="1.10.287.130:FF:000004">
    <property type="entry name" value="Ethylene receptor 1"/>
    <property type="match status" value="1"/>
</dbReference>
<keyword evidence="5" id="KW-0808">Transferase</keyword>
<dbReference type="GO" id="GO:0005524">
    <property type="term" value="F:ATP binding"/>
    <property type="evidence" value="ECO:0007669"/>
    <property type="project" value="UniProtKB-KW"/>
</dbReference>
<sequence length="924" mass="105204">MITAANNRASAADSGIFPAAARERLIRALLLLLCLLLTPSASTAETDRWTLTPQDSGRTLGSELQYWRETSNHPLALHELLALQPNWQPHPDTIPNFGLSADAYWFHVQIHLPEASDQWRLSIEFPLLDLVDLYIQFDQRTLQQEQFGDALPFSSRPIRHRNFHIPLHLKYAGHYDIYIRAQSQGSMQVPVAFWLRDEQEAENTDDYIWAGLYIGFIAAIIVFNLFIAITTREKYIVYFVCFMLAYLMFYVSLSGFGFEYVWPDGLWLQERLTILCVSAACIFSALFAQRFLRLKQHHPRLHRINQIDFYLPLLTLTASFFIDYQLAVKVTMTSTIFIGFLSLVIGISVALQRTLSGLFYAAGWLTLLLGVIIHSMSKEGFLPITPWIEYSSHIGSILLVCTHSMAIALRFYEERRQHKLTLEQMTEAQRETLRSRYRMQEAELQRKQTESENQAKSAFLAMMSHEIRTPLNGVLGMVQLLGQTPLDLQQQRYLETINTSGESLLTILNDILDLSKMNSGKLQLEMQDVALHELVSDCLTLYTRQAQEKGLTLLAYLHLPLYQTINTDPTRLRQIINNLLSNAVKFTDNGSITLDLRFSAGTMRLCIKDTGIGISEEYQSRLFEHFSQADISTSRHYGGTGLGLSICKQLTTLLGGDISVRSRTGEGSEFMLTLPGCQPSNPLNLETITTGSVHIQLSNPEERELATRFMRELGFQPTEQKTADLVFSDQPCSHLHNPHEQHIIYLCDKNMPGLEPWRQLVRPLKTSSIVRRLNGQGALYGNSHHVPSLLSGDYRVWVAEDNPVNQKVIAGMLRHLDLQYELFNDGQSITEAWQAMSETQRPDLILMDCEMPLMDGFTATLLLRESEQLSASGKRVPVIAITAHALPEYREKAMNNGFDDFLSKPIRQQQLRQLCQRWLQTPPS</sequence>
<dbReference type="InterPro" id="IPR003661">
    <property type="entry name" value="HisK_dim/P_dom"/>
</dbReference>
<comment type="subcellular location">
    <subcellularLocation>
        <location evidence="2">Membrane</location>
    </subcellularLocation>
</comment>
<dbReference type="PRINTS" id="PR00344">
    <property type="entry name" value="BCTRLSENSOR"/>
</dbReference>
<comment type="catalytic activity">
    <reaction evidence="1">
        <text>ATP + protein L-histidine = ADP + protein N-phospho-L-histidine.</text>
        <dbReference type="EC" id="2.7.13.3"/>
    </reaction>
</comment>
<feature type="transmembrane region" description="Helical" evidence="14">
    <location>
        <begin position="309"/>
        <end position="326"/>
    </location>
</feature>
<evidence type="ECO:0000256" key="7">
    <source>
        <dbReference type="ARBA" id="ARBA00022741"/>
    </source>
</evidence>
<dbReference type="EC" id="2.7.13.3" evidence="3"/>
<dbReference type="InterPro" id="IPR011622">
    <property type="entry name" value="7TMR_DISM_rcpt_extracell_dom2"/>
</dbReference>
<dbReference type="Gene3D" id="1.10.287.130">
    <property type="match status" value="1"/>
</dbReference>
<accession>A0A9X3AGM6</accession>
<evidence type="ECO:0000256" key="4">
    <source>
        <dbReference type="ARBA" id="ARBA00022553"/>
    </source>
</evidence>
<keyword evidence="9 17" id="KW-0067">ATP-binding</keyword>
<keyword evidence="8" id="KW-0418">Kinase</keyword>
<dbReference type="InterPro" id="IPR004358">
    <property type="entry name" value="Sig_transdc_His_kin-like_C"/>
</dbReference>
<dbReference type="GO" id="GO:0016020">
    <property type="term" value="C:membrane"/>
    <property type="evidence" value="ECO:0007669"/>
    <property type="project" value="UniProtKB-SubCell"/>
</dbReference>
<dbReference type="Pfam" id="PF07696">
    <property type="entry name" value="7TMR-DISMED2"/>
    <property type="match status" value="1"/>
</dbReference>
<dbReference type="Pfam" id="PF00512">
    <property type="entry name" value="HisKA"/>
    <property type="match status" value="1"/>
</dbReference>
<dbReference type="SUPFAM" id="SSF55874">
    <property type="entry name" value="ATPase domain of HSP90 chaperone/DNA topoisomerase II/histidine kinase"/>
    <property type="match status" value="1"/>
</dbReference>
<evidence type="ECO:0000256" key="12">
    <source>
        <dbReference type="ARBA" id="ARBA00023136"/>
    </source>
</evidence>
<evidence type="ECO:0000256" key="13">
    <source>
        <dbReference type="PROSITE-ProRule" id="PRU00169"/>
    </source>
</evidence>
<evidence type="ECO:0000256" key="8">
    <source>
        <dbReference type="ARBA" id="ARBA00022777"/>
    </source>
</evidence>
<reference evidence="17" key="2">
    <citation type="submission" date="2022-08" db="EMBL/GenBank/DDBJ databases">
        <authorList>
            <person name="Dong C."/>
        </authorList>
    </citation>
    <scope>NUCLEOTIDE SEQUENCE</scope>
    <source>
        <strain evidence="17">59MF3M-4</strain>
    </source>
</reference>
<reference evidence="17" key="1">
    <citation type="journal article" date="2022" name="Front. Microbiol.">
        <title>Genome-based taxonomic rearrangement of Oceanobacter-related bacteria including the description of Thalassolituus hydrocarbonoclasticus sp. nov. and Thalassolituus pacificus sp. nov. and emended description of the genus Thalassolituus.</title>
        <authorList>
            <person name="Dong C."/>
            <person name="Wei L."/>
            <person name="Wang J."/>
            <person name="Lai Q."/>
            <person name="Huang Z."/>
            <person name="Shao Z."/>
        </authorList>
    </citation>
    <scope>NUCLEOTIDE SEQUENCE</scope>
    <source>
        <strain evidence="17">59MF3M-4</strain>
    </source>
</reference>
<feature type="modified residue" description="4-aspartylphosphate" evidence="13">
    <location>
        <position position="848"/>
    </location>
</feature>
<dbReference type="InterPro" id="IPR003594">
    <property type="entry name" value="HATPase_dom"/>
</dbReference>
<dbReference type="Pfam" id="PF02518">
    <property type="entry name" value="HATPase_c"/>
    <property type="match status" value="1"/>
</dbReference>
<evidence type="ECO:0000313" key="18">
    <source>
        <dbReference type="Proteomes" id="UP001147830"/>
    </source>
</evidence>
<dbReference type="GO" id="GO:0071474">
    <property type="term" value="P:cellular hyperosmotic response"/>
    <property type="evidence" value="ECO:0007669"/>
    <property type="project" value="TreeGrafter"/>
</dbReference>
<dbReference type="SUPFAM" id="SSF47384">
    <property type="entry name" value="Homodimeric domain of signal transducing histidine kinase"/>
    <property type="match status" value="1"/>
</dbReference>
<keyword evidence="6 14" id="KW-0812">Transmembrane</keyword>
<keyword evidence="4 13" id="KW-0597">Phosphoprotein</keyword>
<feature type="transmembrane region" description="Helical" evidence="14">
    <location>
        <begin position="272"/>
        <end position="288"/>
    </location>
</feature>
<dbReference type="AlphaFoldDB" id="A0A9X3AGM6"/>
<dbReference type="Gene3D" id="2.60.40.2380">
    <property type="match status" value="1"/>
</dbReference>
<feature type="transmembrane region" description="Helical" evidence="14">
    <location>
        <begin position="332"/>
        <end position="351"/>
    </location>
</feature>
<dbReference type="InterPro" id="IPR011006">
    <property type="entry name" value="CheY-like_superfamily"/>
</dbReference>
<name>A0A9X3AGM6_9GAMM</name>
<evidence type="ECO:0000256" key="6">
    <source>
        <dbReference type="ARBA" id="ARBA00022692"/>
    </source>
</evidence>
<feature type="domain" description="Histidine kinase" evidence="15">
    <location>
        <begin position="462"/>
        <end position="678"/>
    </location>
</feature>
<dbReference type="SMART" id="SM00387">
    <property type="entry name" value="HATPase_c"/>
    <property type="match status" value="1"/>
</dbReference>
<dbReference type="Gene3D" id="3.40.50.2300">
    <property type="match status" value="1"/>
</dbReference>
<dbReference type="Proteomes" id="UP001147830">
    <property type="component" value="Unassembled WGS sequence"/>
</dbReference>
<keyword evidence="18" id="KW-1185">Reference proteome</keyword>
<organism evidence="17 18">
    <name type="scientific">Thalassolituus pacificus</name>
    <dbReference type="NCBI Taxonomy" id="2975440"/>
    <lineage>
        <taxon>Bacteria</taxon>
        <taxon>Pseudomonadati</taxon>
        <taxon>Pseudomonadota</taxon>
        <taxon>Gammaproteobacteria</taxon>
        <taxon>Oceanospirillales</taxon>
        <taxon>Oceanospirillaceae</taxon>
        <taxon>Thalassolituus</taxon>
    </lineage>
</organism>
<dbReference type="CDD" id="cd17546">
    <property type="entry name" value="REC_hyHK_CKI1_RcsC-like"/>
    <property type="match status" value="1"/>
</dbReference>
<dbReference type="InterPro" id="IPR036097">
    <property type="entry name" value="HisK_dim/P_sf"/>
</dbReference>
<comment type="caution">
    <text evidence="17">The sequence shown here is derived from an EMBL/GenBank/DDBJ whole genome shotgun (WGS) entry which is preliminary data.</text>
</comment>
<gene>
    <name evidence="17" type="ORF">NYR02_06665</name>
</gene>
<dbReference type="PANTHER" id="PTHR45339:SF1">
    <property type="entry name" value="HYBRID SIGNAL TRANSDUCTION HISTIDINE KINASE J"/>
    <property type="match status" value="1"/>
</dbReference>
<dbReference type="InterPro" id="IPR005467">
    <property type="entry name" value="His_kinase_dom"/>
</dbReference>
<feature type="domain" description="Response regulatory" evidence="16">
    <location>
        <begin position="795"/>
        <end position="919"/>
    </location>
</feature>
<feature type="transmembrane region" description="Helical" evidence="14">
    <location>
        <begin position="235"/>
        <end position="252"/>
    </location>
</feature>
<evidence type="ECO:0000313" key="17">
    <source>
        <dbReference type="EMBL" id="MCT7358696.1"/>
    </source>
</evidence>
<keyword evidence="10 14" id="KW-1133">Transmembrane helix</keyword>
<feature type="transmembrane region" description="Helical" evidence="14">
    <location>
        <begin position="207"/>
        <end position="228"/>
    </location>
</feature>
<evidence type="ECO:0000256" key="11">
    <source>
        <dbReference type="ARBA" id="ARBA00023012"/>
    </source>
</evidence>
<keyword evidence="12 14" id="KW-0472">Membrane</keyword>
<dbReference type="PANTHER" id="PTHR45339">
    <property type="entry name" value="HYBRID SIGNAL TRANSDUCTION HISTIDINE KINASE J"/>
    <property type="match status" value="1"/>
</dbReference>
<dbReference type="SMART" id="SM00448">
    <property type="entry name" value="REC"/>
    <property type="match status" value="1"/>
</dbReference>
<feature type="transmembrane region" description="Helical" evidence="14">
    <location>
        <begin position="358"/>
        <end position="374"/>
    </location>
</feature>
<evidence type="ECO:0000259" key="16">
    <source>
        <dbReference type="PROSITE" id="PS50110"/>
    </source>
</evidence>
<evidence type="ECO:0000256" key="1">
    <source>
        <dbReference type="ARBA" id="ARBA00000085"/>
    </source>
</evidence>
<keyword evidence="11" id="KW-0902">Two-component regulatory system</keyword>
<dbReference type="InterPro" id="IPR036890">
    <property type="entry name" value="HATPase_C_sf"/>
</dbReference>
<dbReference type="SUPFAM" id="SSF52172">
    <property type="entry name" value="CheY-like"/>
    <property type="match status" value="1"/>
</dbReference>
<evidence type="ECO:0000256" key="5">
    <source>
        <dbReference type="ARBA" id="ARBA00022679"/>
    </source>
</evidence>
<evidence type="ECO:0000256" key="2">
    <source>
        <dbReference type="ARBA" id="ARBA00004370"/>
    </source>
</evidence>
<protein>
    <recommendedName>
        <fullName evidence="3">histidine kinase</fullName>
        <ecNumber evidence="3">2.7.13.3</ecNumber>
    </recommendedName>
</protein>
<dbReference type="FunFam" id="3.30.565.10:FF:000010">
    <property type="entry name" value="Sensor histidine kinase RcsC"/>
    <property type="match status" value="1"/>
</dbReference>
<evidence type="ECO:0000256" key="14">
    <source>
        <dbReference type="SAM" id="Phobius"/>
    </source>
</evidence>
<dbReference type="SMART" id="SM00388">
    <property type="entry name" value="HisKA"/>
    <property type="match status" value="1"/>
</dbReference>
<evidence type="ECO:0000256" key="9">
    <source>
        <dbReference type="ARBA" id="ARBA00022840"/>
    </source>
</evidence>
<evidence type="ECO:0000256" key="10">
    <source>
        <dbReference type="ARBA" id="ARBA00022989"/>
    </source>
</evidence>
<dbReference type="CDD" id="cd00082">
    <property type="entry name" value="HisKA"/>
    <property type="match status" value="1"/>
</dbReference>
<dbReference type="InterPro" id="IPR001789">
    <property type="entry name" value="Sig_transdc_resp-reg_receiver"/>
</dbReference>
<dbReference type="Gene3D" id="3.30.565.10">
    <property type="entry name" value="Histidine kinase-like ATPase, C-terminal domain"/>
    <property type="match status" value="1"/>
</dbReference>
<dbReference type="EMBL" id="JAOANI010000014">
    <property type="protein sequence ID" value="MCT7358696.1"/>
    <property type="molecule type" value="Genomic_DNA"/>
</dbReference>
<dbReference type="RefSeq" id="WP_260975585.1">
    <property type="nucleotide sequence ID" value="NZ_JAOANI010000014.1"/>
</dbReference>
<dbReference type="Pfam" id="PF00072">
    <property type="entry name" value="Response_reg"/>
    <property type="match status" value="1"/>
</dbReference>